<name>A0A195DB61_9HYME</name>
<organism evidence="1 2">
    <name type="scientific">Trachymyrmex cornetzi</name>
    <dbReference type="NCBI Taxonomy" id="471704"/>
    <lineage>
        <taxon>Eukaryota</taxon>
        <taxon>Metazoa</taxon>
        <taxon>Ecdysozoa</taxon>
        <taxon>Arthropoda</taxon>
        <taxon>Hexapoda</taxon>
        <taxon>Insecta</taxon>
        <taxon>Pterygota</taxon>
        <taxon>Neoptera</taxon>
        <taxon>Endopterygota</taxon>
        <taxon>Hymenoptera</taxon>
        <taxon>Apocrita</taxon>
        <taxon>Aculeata</taxon>
        <taxon>Formicoidea</taxon>
        <taxon>Formicidae</taxon>
        <taxon>Myrmicinae</taxon>
        <taxon>Trachymyrmex</taxon>
    </lineage>
</organism>
<sequence length="91" mass="10765">MHNLVRYFFEEGESVHKEVIHTKAIESLYSLLPDTAHCRISILSRNTKYVSIIYAAINLTQYKICVWRKQGPIEDCWIIEKHSEIFVLNIR</sequence>
<proteinExistence type="predicted"/>
<protein>
    <submittedName>
        <fullName evidence="1">Uncharacterized protein</fullName>
    </submittedName>
</protein>
<accession>A0A195DB61</accession>
<dbReference type="AlphaFoldDB" id="A0A195DB61"/>
<reference evidence="1 2" key="1">
    <citation type="submission" date="2015-09" db="EMBL/GenBank/DDBJ databases">
        <title>Trachymyrmex cornetzi WGS genome.</title>
        <authorList>
            <person name="Nygaard S."/>
            <person name="Hu H."/>
            <person name="Boomsma J."/>
            <person name="Zhang G."/>
        </authorList>
    </citation>
    <scope>NUCLEOTIDE SEQUENCE [LARGE SCALE GENOMIC DNA]</scope>
    <source>
        <strain evidence="1">Tcor2-1</strain>
        <tissue evidence="1">Whole body</tissue>
    </source>
</reference>
<dbReference type="EMBL" id="KQ981082">
    <property type="protein sequence ID" value="KYN09649.1"/>
    <property type="molecule type" value="Genomic_DNA"/>
</dbReference>
<evidence type="ECO:0000313" key="2">
    <source>
        <dbReference type="Proteomes" id="UP000078492"/>
    </source>
</evidence>
<evidence type="ECO:0000313" key="1">
    <source>
        <dbReference type="EMBL" id="KYN09649.1"/>
    </source>
</evidence>
<keyword evidence="2" id="KW-1185">Reference proteome</keyword>
<dbReference type="Proteomes" id="UP000078492">
    <property type="component" value="Unassembled WGS sequence"/>
</dbReference>
<gene>
    <name evidence="1" type="ORF">ALC57_18169</name>
</gene>